<dbReference type="CDD" id="cd23160">
    <property type="entry name" value="Prefoldin_alpha_GimC"/>
    <property type="match status" value="1"/>
</dbReference>
<dbReference type="GO" id="GO:0051082">
    <property type="term" value="F:unfolded protein binding"/>
    <property type="evidence" value="ECO:0007669"/>
    <property type="project" value="UniProtKB-UniRule"/>
</dbReference>
<reference evidence="9" key="3">
    <citation type="submission" date="2021-05" db="EMBL/GenBank/DDBJ databases">
        <title>Protein family content uncovers lineage relationships and bacterial pathway maintenance mechanisms in DPANN archaea.</title>
        <authorList>
            <person name="Castelle C.J."/>
            <person name="Meheust R."/>
            <person name="Jaffe A.L."/>
            <person name="Seitz K."/>
            <person name="Gong X."/>
            <person name="Baker B.J."/>
            <person name="Banfield J.F."/>
        </authorList>
    </citation>
    <scope>NUCLEOTIDE SEQUENCE</scope>
    <source>
        <strain evidence="9">RIFCSPHIGHO2_01_FULL_GW2011_AR10_43_9</strain>
    </source>
</reference>
<dbReference type="Proteomes" id="UP000577419">
    <property type="component" value="Unassembled WGS sequence"/>
</dbReference>
<dbReference type="NCBIfam" id="TIGR00293">
    <property type="entry name" value="prefoldin subunit alpha"/>
    <property type="match status" value="1"/>
</dbReference>
<dbReference type="GO" id="GO:0006457">
    <property type="term" value="P:protein folding"/>
    <property type="evidence" value="ECO:0007669"/>
    <property type="project" value="UniProtKB-UniRule"/>
</dbReference>
<evidence type="ECO:0000256" key="7">
    <source>
        <dbReference type="SAM" id="Coils"/>
    </source>
</evidence>
<dbReference type="EMBL" id="JAGVWF010000053">
    <property type="protein sequence ID" value="MBS3059520.1"/>
    <property type="molecule type" value="Genomic_DNA"/>
</dbReference>
<reference evidence="9" key="2">
    <citation type="submission" date="2021-03" db="EMBL/GenBank/DDBJ databases">
        <authorList>
            <person name="Jaffe A."/>
        </authorList>
    </citation>
    <scope>NUCLEOTIDE SEQUENCE</scope>
    <source>
        <strain evidence="9">RIFCSPHIGHO2_01_FULL_GW2011_AR10_43_9</strain>
    </source>
</reference>
<dbReference type="SUPFAM" id="SSF46579">
    <property type="entry name" value="Prefoldin"/>
    <property type="match status" value="1"/>
</dbReference>
<comment type="subunit">
    <text evidence="2 5">Heterohexamer of two alpha and four beta subunits.</text>
</comment>
<keyword evidence="7" id="KW-0175">Coiled coil</keyword>
<reference evidence="10" key="1">
    <citation type="journal article" date="2020" name="bioRxiv">
        <title>A rank-normalized archaeal taxonomy based on genome phylogeny resolves widespread incomplete and uneven classifications.</title>
        <authorList>
            <person name="Rinke C."/>
            <person name="Chuvochina M."/>
            <person name="Mussig A.J."/>
            <person name="Chaumeil P.-A."/>
            <person name="Waite D.W."/>
            <person name="Whitman W.B."/>
            <person name="Parks D.H."/>
            <person name="Hugenholtz P."/>
        </authorList>
    </citation>
    <scope>NUCLEOTIDE SEQUENCE [LARGE SCALE GENOMIC DNA]</scope>
</reference>
<dbReference type="HAMAP" id="MF_00308">
    <property type="entry name" value="PfdA"/>
    <property type="match status" value="1"/>
</dbReference>
<dbReference type="InterPro" id="IPR004127">
    <property type="entry name" value="Prefoldin_subunit_alpha"/>
</dbReference>
<accession>A0A7J4IU30</accession>
<comment type="function">
    <text evidence="4 5">Molecular chaperone capable of stabilizing a range of proteins. Seems to fulfill an ATP-independent, HSP70-like function in archaeal de novo protein folding.</text>
</comment>
<evidence type="ECO:0000256" key="3">
    <source>
        <dbReference type="ARBA" id="ARBA00023186"/>
    </source>
</evidence>
<dbReference type="EMBL" id="DUFG01000034">
    <property type="protein sequence ID" value="HIH09003.1"/>
    <property type="molecule type" value="Genomic_DNA"/>
</dbReference>
<protein>
    <recommendedName>
        <fullName evidence="5 6">Prefoldin subunit alpha</fullName>
    </recommendedName>
    <alternativeName>
        <fullName evidence="5">GimC subunit alpha</fullName>
    </alternativeName>
</protein>
<dbReference type="Gene3D" id="1.10.287.370">
    <property type="match status" value="1"/>
</dbReference>
<evidence type="ECO:0000256" key="4">
    <source>
        <dbReference type="ARBA" id="ARBA00025077"/>
    </source>
</evidence>
<comment type="caution">
    <text evidence="8">The sequence shown here is derived from an EMBL/GenBank/DDBJ whole genome shotgun (WGS) entry which is preliminary data.</text>
</comment>
<proteinExistence type="inferred from homology"/>
<dbReference type="AlphaFoldDB" id="A0A7J4IU30"/>
<dbReference type="Pfam" id="PF02996">
    <property type="entry name" value="Prefoldin"/>
    <property type="match status" value="1"/>
</dbReference>
<comment type="similarity">
    <text evidence="1">Belongs to the prefoldin subunit alpha family.</text>
</comment>
<dbReference type="Proteomes" id="UP000683213">
    <property type="component" value="Unassembled WGS sequence"/>
</dbReference>
<feature type="coiled-coil region" evidence="7">
    <location>
        <begin position="11"/>
        <end position="38"/>
    </location>
</feature>
<evidence type="ECO:0000256" key="1">
    <source>
        <dbReference type="ARBA" id="ARBA00010048"/>
    </source>
</evidence>
<dbReference type="GO" id="GO:0005737">
    <property type="term" value="C:cytoplasm"/>
    <property type="evidence" value="ECO:0007669"/>
    <property type="project" value="UniProtKB-SubCell"/>
</dbReference>
<evidence type="ECO:0000256" key="5">
    <source>
        <dbReference type="HAMAP-Rule" id="MF_00308"/>
    </source>
</evidence>
<evidence type="ECO:0000256" key="6">
    <source>
        <dbReference type="NCBIfam" id="TIGR00293"/>
    </source>
</evidence>
<dbReference type="InterPro" id="IPR011599">
    <property type="entry name" value="PFD_alpha_archaea"/>
</dbReference>
<evidence type="ECO:0000256" key="2">
    <source>
        <dbReference type="ARBA" id="ARBA00011716"/>
    </source>
</evidence>
<gene>
    <name evidence="5 8" type="primary">pfdA</name>
    <name evidence="8" type="ORF">HA237_06645</name>
    <name evidence="9" type="ORF">J4224_03815</name>
</gene>
<feature type="coiled-coil region" evidence="7">
    <location>
        <begin position="92"/>
        <end position="119"/>
    </location>
</feature>
<keyword evidence="5" id="KW-0963">Cytoplasm</keyword>
<name>A0A7J4IU30_9ARCH</name>
<dbReference type="GO" id="GO:0016272">
    <property type="term" value="C:prefoldin complex"/>
    <property type="evidence" value="ECO:0007669"/>
    <property type="project" value="UniProtKB-UniRule"/>
</dbReference>
<sequence>MAEKKEVTMTAQQLMEAYERERIKLNEIQIRLAAVQELMQETSGAIDAVKEIQKSEKENRVLVPLGSGVFANVEVKDKKKVLYSIAGNVMAYKAVSEAVEELEKKMEQLRKMIEFSRGEQQKTANNLNQLGRIIQTGRRIQAEQERKLR</sequence>
<dbReference type="InterPro" id="IPR009053">
    <property type="entry name" value="Prefoldin"/>
</dbReference>
<evidence type="ECO:0000313" key="10">
    <source>
        <dbReference type="Proteomes" id="UP000577419"/>
    </source>
</evidence>
<comment type="similarity">
    <text evidence="5">Belongs to the prefoldin alpha subunit family.</text>
</comment>
<evidence type="ECO:0000313" key="9">
    <source>
        <dbReference type="EMBL" id="MBS3059520.1"/>
    </source>
</evidence>
<evidence type="ECO:0000313" key="8">
    <source>
        <dbReference type="EMBL" id="HIH09003.1"/>
    </source>
</evidence>
<comment type="subcellular location">
    <subcellularLocation>
        <location evidence="5">Cytoplasm</location>
    </subcellularLocation>
</comment>
<keyword evidence="3 5" id="KW-0143">Chaperone</keyword>
<organism evidence="8 10">
    <name type="scientific">Candidatus Iainarchaeum sp</name>
    <dbReference type="NCBI Taxonomy" id="3101447"/>
    <lineage>
        <taxon>Archaea</taxon>
        <taxon>Candidatus Iainarchaeota</taxon>
        <taxon>Candidatus Iainarchaeia</taxon>
        <taxon>Candidatus Iainarchaeales</taxon>
        <taxon>Candidatus Iainarchaeaceae</taxon>
        <taxon>Candidatus Iainarchaeum</taxon>
    </lineage>
</organism>